<comment type="caution">
    <text evidence="2">The sequence shown here is derived from an EMBL/GenBank/DDBJ whole genome shotgun (WGS) entry which is preliminary data.</text>
</comment>
<dbReference type="Proteomes" id="UP000720189">
    <property type="component" value="Unassembled WGS sequence"/>
</dbReference>
<evidence type="ECO:0000313" key="3">
    <source>
        <dbReference type="Proteomes" id="UP000720189"/>
    </source>
</evidence>
<dbReference type="OrthoDB" id="2311180at2759"/>
<dbReference type="GeneID" id="70228838"/>
<evidence type="ECO:0000259" key="1">
    <source>
        <dbReference type="Pfam" id="PF01936"/>
    </source>
</evidence>
<dbReference type="Pfam" id="PF01936">
    <property type="entry name" value="NYN"/>
    <property type="match status" value="1"/>
</dbReference>
<gene>
    <name evidence="2" type="ORF">BKA55DRAFT_686023</name>
</gene>
<feature type="domain" description="NYN" evidence="1">
    <location>
        <begin position="92"/>
        <end position="177"/>
    </location>
</feature>
<evidence type="ECO:0000313" key="2">
    <source>
        <dbReference type="EMBL" id="KAH7265558.1"/>
    </source>
</evidence>
<dbReference type="AlphaFoldDB" id="A0A9P9KKU8"/>
<dbReference type="EMBL" id="JAGMUX010000003">
    <property type="protein sequence ID" value="KAH7265558.1"/>
    <property type="molecule type" value="Genomic_DNA"/>
</dbReference>
<reference evidence="2" key="1">
    <citation type="journal article" date="2021" name="Nat. Commun.">
        <title>Genetic determinants of endophytism in the Arabidopsis root mycobiome.</title>
        <authorList>
            <person name="Mesny F."/>
            <person name="Miyauchi S."/>
            <person name="Thiergart T."/>
            <person name="Pickel B."/>
            <person name="Atanasova L."/>
            <person name="Karlsson M."/>
            <person name="Huettel B."/>
            <person name="Barry K.W."/>
            <person name="Haridas S."/>
            <person name="Chen C."/>
            <person name="Bauer D."/>
            <person name="Andreopoulos W."/>
            <person name="Pangilinan J."/>
            <person name="LaButti K."/>
            <person name="Riley R."/>
            <person name="Lipzen A."/>
            <person name="Clum A."/>
            <person name="Drula E."/>
            <person name="Henrissat B."/>
            <person name="Kohler A."/>
            <person name="Grigoriev I.V."/>
            <person name="Martin F.M."/>
            <person name="Hacquard S."/>
        </authorList>
    </citation>
    <scope>NUCLEOTIDE SEQUENCE</scope>
    <source>
        <strain evidence="2">MPI-CAGE-AT-0023</strain>
    </source>
</reference>
<dbReference type="Gene3D" id="3.40.50.1010">
    <property type="entry name" value="5'-nuclease"/>
    <property type="match status" value="1"/>
</dbReference>
<protein>
    <recommendedName>
        <fullName evidence="1">NYN domain-containing protein</fullName>
    </recommendedName>
</protein>
<organism evidence="2 3">
    <name type="scientific">Fusarium redolens</name>
    <dbReference type="NCBI Taxonomy" id="48865"/>
    <lineage>
        <taxon>Eukaryota</taxon>
        <taxon>Fungi</taxon>
        <taxon>Dikarya</taxon>
        <taxon>Ascomycota</taxon>
        <taxon>Pezizomycotina</taxon>
        <taxon>Sordariomycetes</taxon>
        <taxon>Hypocreomycetidae</taxon>
        <taxon>Hypocreales</taxon>
        <taxon>Nectriaceae</taxon>
        <taxon>Fusarium</taxon>
        <taxon>Fusarium redolens species complex</taxon>
    </lineage>
</organism>
<name>A0A9P9KKU8_FUSRE</name>
<proteinExistence type="predicted"/>
<dbReference type="GO" id="GO:0004540">
    <property type="term" value="F:RNA nuclease activity"/>
    <property type="evidence" value="ECO:0007669"/>
    <property type="project" value="InterPro"/>
</dbReference>
<keyword evidence="3" id="KW-1185">Reference proteome</keyword>
<dbReference type="RefSeq" id="XP_046054293.1">
    <property type="nucleotide sequence ID" value="XM_046198884.1"/>
</dbReference>
<accession>A0A9P9KKU8</accession>
<dbReference type="InterPro" id="IPR021139">
    <property type="entry name" value="NYN"/>
</dbReference>
<sequence length="224" mass="25257">MSDSPSVGLPSPPSRGIGRFAHVYLDESNFRISGETANKKRHSVHPEAHLSWHYDICALKGIIRKGSGITVDEAVSFNVHGSNLHHYKPLYRDLKLHASEVLNLPRNKNNQERQVDTSLVKDMTDDVTKYRKMNVSAVFAFVSGDSDMIPVVKHAISHGYAVHVWSWKKSTSREYRRLEQNSSRKDLITLTYLDEFLDILTLSHSSIPLGNILIPPDAVVFVDP</sequence>